<keyword evidence="1" id="KW-0812">Transmembrane</keyword>
<dbReference type="EMBL" id="JAMOIL010000009">
    <property type="protein sequence ID" value="MCM0620358.1"/>
    <property type="molecule type" value="Genomic_DNA"/>
</dbReference>
<accession>A0A9X2D6Z4</accession>
<protein>
    <submittedName>
        <fullName evidence="2">Uncharacterized protein</fullName>
    </submittedName>
</protein>
<evidence type="ECO:0000256" key="1">
    <source>
        <dbReference type="SAM" id="Phobius"/>
    </source>
</evidence>
<name>A0A9X2D6Z4_9ACTN</name>
<keyword evidence="3" id="KW-1185">Reference proteome</keyword>
<feature type="transmembrane region" description="Helical" evidence="1">
    <location>
        <begin position="36"/>
        <end position="60"/>
    </location>
</feature>
<sequence length="93" mass="9443">MFRFVSLTQLAAGWAVGLLLAVAGTTIFWGDRTSEFGFLTAVLAMPLLGSGALAGIAFVAGPSRASWASLGLAAAAFVLVLVAWSVLATQVTA</sequence>
<evidence type="ECO:0000313" key="3">
    <source>
        <dbReference type="Proteomes" id="UP001139485"/>
    </source>
</evidence>
<reference evidence="2" key="1">
    <citation type="submission" date="2022-05" db="EMBL/GenBank/DDBJ databases">
        <authorList>
            <person name="Tuo L."/>
        </authorList>
    </citation>
    <scope>NUCLEOTIDE SEQUENCE</scope>
    <source>
        <strain evidence="2">BSK12Z-4</strain>
    </source>
</reference>
<proteinExistence type="predicted"/>
<keyword evidence="1" id="KW-0472">Membrane</keyword>
<comment type="caution">
    <text evidence="2">The sequence shown here is derived from an EMBL/GenBank/DDBJ whole genome shotgun (WGS) entry which is preliminary data.</text>
</comment>
<dbReference type="AlphaFoldDB" id="A0A9X2D6Z4"/>
<feature type="transmembrane region" description="Helical" evidence="1">
    <location>
        <begin position="12"/>
        <end position="30"/>
    </location>
</feature>
<dbReference type="Proteomes" id="UP001139485">
    <property type="component" value="Unassembled WGS sequence"/>
</dbReference>
<evidence type="ECO:0000313" key="2">
    <source>
        <dbReference type="EMBL" id="MCM0620358.1"/>
    </source>
</evidence>
<dbReference type="RefSeq" id="WP_250051205.1">
    <property type="nucleotide sequence ID" value="NZ_JAMJPH010000001.1"/>
</dbReference>
<gene>
    <name evidence="2" type="ORF">M8330_08615</name>
</gene>
<keyword evidence="1" id="KW-1133">Transmembrane helix</keyword>
<feature type="transmembrane region" description="Helical" evidence="1">
    <location>
        <begin position="67"/>
        <end position="87"/>
    </location>
</feature>
<organism evidence="2 3">
    <name type="scientific">Nocardioides bruguierae</name>
    <dbReference type="NCBI Taxonomy" id="2945102"/>
    <lineage>
        <taxon>Bacteria</taxon>
        <taxon>Bacillati</taxon>
        <taxon>Actinomycetota</taxon>
        <taxon>Actinomycetes</taxon>
        <taxon>Propionibacteriales</taxon>
        <taxon>Nocardioidaceae</taxon>
        <taxon>Nocardioides</taxon>
    </lineage>
</organism>